<name>A0ABC9G866_9POAL</name>
<evidence type="ECO:0000313" key="3">
    <source>
        <dbReference type="Proteomes" id="UP001497457"/>
    </source>
</evidence>
<feature type="region of interest" description="Disordered" evidence="1">
    <location>
        <begin position="157"/>
        <end position="201"/>
    </location>
</feature>
<feature type="compositionally biased region" description="Low complexity" evidence="1">
    <location>
        <begin position="84"/>
        <end position="114"/>
    </location>
</feature>
<reference evidence="2 3" key="2">
    <citation type="submission" date="2024-10" db="EMBL/GenBank/DDBJ databases">
        <authorList>
            <person name="Ryan C."/>
        </authorList>
    </citation>
    <scope>NUCLEOTIDE SEQUENCE [LARGE SCALE GENOMIC DNA]</scope>
</reference>
<keyword evidence="3" id="KW-1185">Reference proteome</keyword>
<feature type="region of interest" description="Disordered" evidence="1">
    <location>
        <begin position="217"/>
        <end position="236"/>
    </location>
</feature>
<accession>A0ABC9G866</accession>
<evidence type="ECO:0000313" key="2">
    <source>
        <dbReference type="EMBL" id="CAL5088165.1"/>
    </source>
</evidence>
<feature type="region of interest" description="Disordered" evidence="1">
    <location>
        <begin position="338"/>
        <end position="365"/>
    </location>
</feature>
<evidence type="ECO:0000256" key="1">
    <source>
        <dbReference type="SAM" id="MobiDB-lite"/>
    </source>
</evidence>
<dbReference type="EMBL" id="OZ075118">
    <property type="protein sequence ID" value="CAL5088165.1"/>
    <property type="molecule type" value="Genomic_DNA"/>
</dbReference>
<gene>
    <name evidence="2" type="ORF">URODEC1_LOCUS112649</name>
</gene>
<proteinExistence type="predicted"/>
<dbReference type="Proteomes" id="UP001497457">
    <property type="component" value="Chromosome 8b"/>
</dbReference>
<protein>
    <submittedName>
        <fullName evidence="2">Uncharacterized protein</fullName>
    </submittedName>
</protein>
<dbReference type="AlphaFoldDB" id="A0ABC9G866"/>
<sequence>MASRQRHRHHDALWAKLHELEVQLAAYKLLRAARGWDGEDASAAGAPRCANGAATPTGGGSGGAGACRGRQYDAYMRRRDARRGAAASSAEQQQQLQTAKAPAQQQARDAARAAGSGRVVPLSPRALRCAAAWDTAQEAGGAAATPRLAVALAKRAPPAAAGSVPSTPRRDAAALPRSRTVSGGGGAVGSPARPSHHQRRSSLGALAEFGEYAATPRPFLKRGTGTGGAGSAAPARLRTTRVHDLPAIDVSASTPRPLPLPQQEHAHAYAHAPRHARSVSELPFDTAAVASPQAQARARKRWGSPERSAAMFSGAGAGDSHRDLSKGLKKLLSFVRKGGRSGGGGEQLPFPAASPRGGGKPVSKGGWSGCSLVDDVPFDRASLEAHRFPMTRALGISG</sequence>
<feature type="region of interest" description="Disordered" evidence="1">
    <location>
        <begin position="79"/>
        <end position="118"/>
    </location>
</feature>
<reference evidence="3" key="1">
    <citation type="submission" date="2024-06" db="EMBL/GenBank/DDBJ databases">
        <authorList>
            <person name="Ryan C."/>
        </authorList>
    </citation>
    <scope>NUCLEOTIDE SEQUENCE [LARGE SCALE GENOMIC DNA]</scope>
</reference>
<organism evidence="2 3">
    <name type="scientific">Urochloa decumbens</name>
    <dbReference type="NCBI Taxonomy" id="240449"/>
    <lineage>
        <taxon>Eukaryota</taxon>
        <taxon>Viridiplantae</taxon>
        <taxon>Streptophyta</taxon>
        <taxon>Embryophyta</taxon>
        <taxon>Tracheophyta</taxon>
        <taxon>Spermatophyta</taxon>
        <taxon>Magnoliopsida</taxon>
        <taxon>Liliopsida</taxon>
        <taxon>Poales</taxon>
        <taxon>Poaceae</taxon>
        <taxon>PACMAD clade</taxon>
        <taxon>Panicoideae</taxon>
        <taxon>Panicodae</taxon>
        <taxon>Paniceae</taxon>
        <taxon>Melinidinae</taxon>
        <taxon>Urochloa</taxon>
    </lineage>
</organism>